<organism evidence="2">
    <name type="scientific">Longilinea arvoryzae</name>
    <dbReference type="NCBI Taxonomy" id="360412"/>
    <lineage>
        <taxon>Bacteria</taxon>
        <taxon>Bacillati</taxon>
        <taxon>Chloroflexota</taxon>
        <taxon>Anaerolineae</taxon>
        <taxon>Anaerolineales</taxon>
        <taxon>Anaerolineaceae</taxon>
        <taxon>Longilinea</taxon>
    </lineage>
</organism>
<keyword evidence="1" id="KW-0472">Membrane</keyword>
<feature type="transmembrane region" description="Helical" evidence="1">
    <location>
        <begin position="20"/>
        <end position="37"/>
    </location>
</feature>
<keyword evidence="1" id="KW-0812">Transmembrane</keyword>
<keyword evidence="1" id="KW-1133">Transmembrane helix</keyword>
<keyword evidence="3" id="KW-1185">Reference proteome</keyword>
<reference evidence="2" key="1">
    <citation type="submission" date="2015-07" db="EMBL/GenBank/DDBJ databases">
        <title>Draft Genome Sequences of Anaerolinea thermolimosa IMO-1, Bellilinea caldifistulae GOMI-1, Leptolinea tardivitalis YMTK-2, Levilinea saccharolytica KIBI-1,Longilinea arvoryzae KOME-1, Previously Described as Members of the Anaerolineaceae (Chloroflexi).</title>
        <authorList>
            <person name="Sekiguchi Y."/>
            <person name="Ohashi A."/>
            <person name="Matsuura N."/>
            <person name="Tourlousse M.D."/>
        </authorList>
    </citation>
    <scope>NUCLEOTIDE SEQUENCE [LARGE SCALE GENOMIC DNA]</scope>
    <source>
        <strain evidence="2">KOME-1</strain>
    </source>
</reference>
<dbReference type="Proteomes" id="UP000055060">
    <property type="component" value="Unassembled WGS sequence"/>
</dbReference>
<proteinExistence type="predicted"/>
<protein>
    <submittedName>
        <fullName evidence="2">Uncharacterized protein</fullName>
    </submittedName>
</protein>
<evidence type="ECO:0000256" key="1">
    <source>
        <dbReference type="SAM" id="Phobius"/>
    </source>
</evidence>
<gene>
    <name evidence="2" type="ORF">LARV_03830</name>
</gene>
<sequence length="99" mass="11281">MKNEPILRDERFYAVENASYKIGFTIFTFGLFAVILYRSIFRHEANWDLFALIVIASGAATIYQGVHKVLPFPWKKLVLYMVGVAVLAAITTWILVALK</sequence>
<evidence type="ECO:0000313" key="2">
    <source>
        <dbReference type="EMBL" id="GAP16034.1"/>
    </source>
</evidence>
<name>A0A0K8MXQ6_9CHLR</name>
<dbReference type="RefSeq" id="WP_075075423.1">
    <property type="nucleotide sequence ID" value="NZ_DF967973.1"/>
</dbReference>
<evidence type="ECO:0000313" key="3">
    <source>
        <dbReference type="Proteomes" id="UP000055060"/>
    </source>
</evidence>
<feature type="transmembrane region" description="Helical" evidence="1">
    <location>
        <begin position="78"/>
        <end position="98"/>
    </location>
</feature>
<dbReference type="AlphaFoldDB" id="A0A0K8MXQ6"/>
<feature type="transmembrane region" description="Helical" evidence="1">
    <location>
        <begin position="49"/>
        <end position="66"/>
    </location>
</feature>
<accession>A0A0K8MXQ6</accession>
<dbReference type="EMBL" id="DF967973">
    <property type="protein sequence ID" value="GAP16034.1"/>
    <property type="molecule type" value="Genomic_DNA"/>
</dbReference>